<dbReference type="Gramene" id="CDP07959">
    <property type="protein sequence ID" value="CDP07959"/>
    <property type="gene ID" value="GSCOC_T00025502001"/>
</dbReference>
<sequence length="73" mass="7347">MDNKSGSKETGAVARAGGGGKETGAGGGTNKDGNNDPIMKAPGGDGAYISRTGFENDPKGYFSELHAKEKASK</sequence>
<dbReference type="AlphaFoldDB" id="A0A068UI98"/>
<dbReference type="PANTHER" id="PTHR33333:SF46">
    <property type="entry name" value="LOW QUALITY PROTEIN: GLYCINE-RICH PROTEIN DOT1"/>
    <property type="match status" value="1"/>
</dbReference>
<feature type="region of interest" description="Disordered" evidence="1">
    <location>
        <begin position="1"/>
        <end position="60"/>
    </location>
</feature>
<evidence type="ECO:0000256" key="1">
    <source>
        <dbReference type="SAM" id="MobiDB-lite"/>
    </source>
</evidence>
<accession>A0A068UI98</accession>
<dbReference type="InParanoid" id="A0A068UI98"/>
<dbReference type="OrthoDB" id="1730856at2759"/>
<proteinExistence type="predicted"/>
<organism evidence="2 3">
    <name type="scientific">Coffea canephora</name>
    <name type="common">Robusta coffee</name>
    <dbReference type="NCBI Taxonomy" id="49390"/>
    <lineage>
        <taxon>Eukaryota</taxon>
        <taxon>Viridiplantae</taxon>
        <taxon>Streptophyta</taxon>
        <taxon>Embryophyta</taxon>
        <taxon>Tracheophyta</taxon>
        <taxon>Spermatophyta</taxon>
        <taxon>Magnoliopsida</taxon>
        <taxon>eudicotyledons</taxon>
        <taxon>Gunneridae</taxon>
        <taxon>Pentapetalae</taxon>
        <taxon>asterids</taxon>
        <taxon>lamiids</taxon>
        <taxon>Gentianales</taxon>
        <taxon>Rubiaceae</taxon>
        <taxon>Ixoroideae</taxon>
        <taxon>Gardenieae complex</taxon>
        <taxon>Bertiereae - Coffeeae clade</taxon>
        <taxon>Coffeeae</taxon>
        <taxon>Coffea</taxon>
    </lineage>
</organism>
<name>A0A068UI98_COFCA</name>
<dbReference type="EMBL" id="HG739113">
    <property type="protein sequence ID" value="CDP07959.1"/>
    <property type="molecule type" value="Genomic_DNA"/>
</dbReference>
<evidence type="ECO:0000313" key="3">
    <source>
        <dbReference type="Proteomes" id="UP000295252"/>
    </source>
</evidence>
<dbReference type="PANTHER" id="PTHR33333">
    <property type="entry name" value="ERYTHROCYTE MEMBRANE PROTEIN 1-LIKE"/>
    <property type="match status" value="1"/>
</dbReference>
<gene>
    <name evidence="2" type="ORF">GSCOC_T00025502001</name>
</gene>
<protein>
    <submittedName>
        <fullName evidence="2">Uncharacterized protein</fullName>
    </submittedName>
</protein>
<dbReference type="Proteomes" id="UP000295252">
    <property type="component" value="Chromosome III"/>
</dbReference>
<dbReference type="PhylomeDB" id="A0A068UI98"/>
<dbReference type="OMA" id="GCYIPRS"/>
<reference evidence="3" key="1">
    <citation type="journal article" date="2014" name="Science">
        <title>The coffee genome provides insight into the convergent evolution of caffeine biosynthesis.</title>
        <authorList>
            <person name="Denoeud F."/>
            <person name="Carretero-Paulet L."/>
            <person name="Dereeper A."/>
            <person name="Droc G."/>
            <person name="Guyot R."/>
            <person name="Pietrella M."/>
            <person name="Zheng C."/>
            <person name="Alberti A."/>
            <person name="Anthony F."/>
            <person name="Aprea G."/>
            <person name="Aury J.M."/>
            <person name="Bento P."/>
            <person name="Bernard M."/>
            <person name="Bocs S."/>
            <person name="Campa C."/>
            <person name="Cenci A."/>
            <person name="Combes M.C."/>
            <person name="Crouzillat D."/>
            <person name="Da Silva C."/>
            <person name="Daddiego L."/>
            <person name="De Bellis F."/>
            <person name="Dussert S."/>
            <person name="Garsmeur O."/>
            <person name="Gayraud T."/>
            <person name="Guignon V."/>
            <person name="Jahn K."/>
            <person name="Jamilloux V."/>
            <person name="Joet T."/>
            <person name="Labadie K."/>
            <person name="Lan T."/>
            <person name="Leclercq J."/>
            <person name="Lepelley M."/>
            <person name="Leroy T."/>
            <person name="Li L.T."/>
            <person name="Librado P."/>
            <person name="Lopez L."/>
            <person name="Munoz A."/>
            <person name="Noel B."/>
            <person name="Pallavicini A."/>
            <person name="Perrotta G."/>
            <person name="Poncet V."/>
            <person name="Pot D."/>
            <person name="Priyono X."/>
            <person name="Rigoreau M."/>
            <person name="Rouard M."/>
            <person name="Rozas J."/>
            <person name="Tranchant-Dubreuil C."/>
            <person name="VanBuren R."/>
            <person name="Zhang Q."/>
            <person name="Andrade A.C."/>
            <person name="Argout X."/>
            <person name="Bertrand B."/>
            <person name="de Kochko A."/>
            <person name="Graziosi G."/>
            <person name="Henry R.J."/>
            <person name="Jayarama X."/>
            <person name="Ming R."/>
            <person name="Nagai C."/>
            <person name="Rounsley S."/>
            <person name="Sankoff D."/>
            <person name="Giuliano G."/>
            <person name="Albert V.A."/>
            <person name="Wincker P."/>
            <person name="Lashermes P."/>
        </authorList>
    </citation>
    <scope>NUCLEOTIDE SEQUENCE [LARGE SCALE GENOMIC DNA]</scope>
    <source>
        <strain evidence="3">cv. DH200-94</strain>
    </source>
</reference>
<evidence type="ECO:0000313" key="2">
    <source>
        <dbReference type="EMBL" id="CDP07959.1"/>
    </source>
</evidence>
<feature type="compositionally biased region" description="Gly residues" evidence="1">
    <location>
        <begin position="16"/>
        <end position="30"/>
    </location>
</feature>
<keyword evidence="3" id="KW-1185">Reference proteome</keyword>
<dbReference type="InterPro" id="IPR039926">
    <property type="entry name" value="Egg_app_1"/>
</dbReference>